<evidence type="ECO:0000313" key="3">
    <source>
        <dbReference type="EMBL" id="MBD3107401.1"/>
    </source>
</evidence>
<dbReference type="Pfam" id="PF09479">
    <property type="entry name" value="Flg_new"/>
    <property type="match status" value="2"/>
</dbReference>
<comment type="caution">
    <text evidence="3">The sequence shown here is derived from an EMBL/GenBank/DDBJ whole genome shotgun (WGS) entry which is preliminary data.</text>
</comment>
<dbReference type="NCBIfam" id="TIGR01167">
    <property type="entry name" value="LPXTG_anchor"/>
    <property type="match status" value="1"/>
</dbReference>
<dbReference type="InterPro" id="IPR013378">
    <property type="entry name" value="InlB-like_B-rpt"/>
</dbReference>
<gene>
    <name evidence="3" type="ORF">IEO70_03405</name>
</gene>
<dbReference type="RefSeq" id="WP_190996950.1">
    <property type="nucleotide sequence ID" value="NZ_JACXSI010000006.1"/>
</dbReference>
<dbReference type="Gene3D" id="1.50.10.20">
    <property type="match status" value="1"/>
</dbReference>
<reference evidence="3" key="1">
    <citation type="submission" date="2020-09" db="EMBL/GenBank/DDBJ databases">
        <title>Bacillus faecalis sp. nov., a moderately halophilic bacterium isolated from cow faeces.</title>
        <authorList>
            <person name="Jiang L."/>
            <person name="Lee J."/>
        </authorList>
    </citation>
    <scope>NUCLEOTIDE SEQUENCE</scope>
    <source>
        <strain evidence="3">AGMB 02131</strain>
    </source>
</reference>
<keyword evidence="2" id="KW-0472">Membrane</keyword>
<organism evidence="3 4">
    <name type="scientific">Peribacillus faecalis</name>
    <dbReference type="NCBI Taxonomy" id="2772559"/>
    <lineage>
        <taxon>Bacteria</taxon>
        <taxon>Bacillati</taxon>
        <taxon>Bacillota</taxon>
        <taxon>Bacilli</taxon>
        <taxon>Bacillales</taxon>
        <taxon>Bacillaceae</taxon>
        <taxon>Peribacillus</taxon>
    </lineage>
</organism>
<feature type="compositionally biased region" description="Polar residues" evidence="1">
    <location>
        <begin position="1220"/>
        <end position="1229"/>
    </location>
</feature>
<evidence type="ECO:0000256" key="1">
    <source>
        <dbReference type="SAM" id="MobiDB-lite"/>
    </source>
</evidence>
<dbReference type="InterPro" id="IPR008930">
    <property type="entry name" value="Terpenoid_cyclase/PrenylTrfase"/>
</dbReference>
<accession>A0A927CTY6</accession>
<evidence type="ECO:0000313" key="4">
    <source>
        <dbReference type="Proteomes" id="UP000602076"/>
    </source>
</evidence>
<keyword evidence="4" id="KW-1185">Reference proteome</keyword>
<dbReference type="AlphaFoldDB" id="A0A927CTY6"/>
<feature type="compositionally biased region" description="Polar residues" evidence="1">
    <location>
        <begin position="1189"/>
        <end position="1206"/>
    </location>
</feature>
<feature type="transmembrane region" description="Helical" evidence="2">
    <location>
        <begin position="1234"/>
        <end position="1253"/>
    </location>
</feature>
<keyword evidence="2" id="KW-1133">Transmembrane helix</keyword>
<sequence length="1260" mass="138798">MNTNRNFSKKLFSILIVLTLILSMMPIQPFAKTAFDPKEDHKQLDLRFWEDEQPDIGFYINASSRYILETVTEPKMGSTFGEWSVMDLLRGMYTGYDYINYIPENYFEKYLQGIEGYVIGKKGELDRNKSTEWSRLILALSSLGYDITNVGTPGDYLLTYTTWNTGIVNAVPISGNSIVLKNPEKIYLNALNDKTNKYTNQYVEFPAGKYNLDQEANTITDESGNVFKLSTVNQFVTIEKGYDFIDKLSKSYKFSYRQGINGPIWVTIAMNTGGYDLYEDETNADVNTVGKMIGYVLSKEITQKDGTIGGWALSGASPDPDITGMALQALAPYYLDRTKFEAELVSFVDTKGNKVKDYTYEEFAQAVERAIYVLSLIQRENGGYASFGSVGSESIVQVITALTALDIDPLQENIELKHIGKTIDFITEGKEYEGVFTNNMIDALLTYWANGSGSSPEVGGFKHVTAGYDGGGGSGTGVNAMATDQALYGLIAYDRFLKGENDLYDMTDMTSGQYKGMKATKFTAQYVSVDEEVIDTKEYSPYSVMEIREGHKVNGKEFVGWNTKADGTGAMYKPGERLSTPNHEIKLYAQYKNTDYAISYELNGGHLINESVQGKYTIADSDIVLPVAEEMAYENHTFSGWYDNAELTGEAILVIPSGSLGDRQYFAKWISDEDIAKEVIEQIAKLPQLEKLTLEDQETVKVVRQLYDQLTDSQRVFVTDYDVLVAAEAKLSELLEIQEEQATANSVITLIEKLPAADSISLVDQESVQAARSAFNRLTVTQQKWVSNYETLLTLESKLVELGLEVDQQMKDQAAAKVVSAIIDKLPEEANVTLDYLTQVEEVKAQFAKLTTEQQAYVENHGKLIALESKLIQLLKEAEDKKAAIKVIEQINSLPKESAISIESESEILSAKAAYQNLTSAQQQYVTNYDLLVAIQSKLDALIKQAAEQAIASEKLLIAGKISKNISLTASGTSDVVYGPEEGTIEVTGDVVINGDANGKITLRNTTIKGNLFVNTPNASVVIEDSTKVDGDTTIQNVAIHTLTNNGQLGEVIILDKDGTRFINNEGANVGTVVINTPGDVVIGGNITSVIIEQANTVKIMESSTITNLTVNAEVTLEIAKKAVIENLKAEAKATINGEGIVNNITGSQSTSIIQDKNSADKEPETNNNQEKVEEPEINNNQEKVEEAVTNSNSEKSTNDGQAQSMNEDKSSSERKETKTTGSGSKLPETATNYFNMLLIGVVLVLVGSVAYFSRRKKLD</sequence>
<keyword evidence="2" id="KW-0812">Transmembrane</keyword>
<feature type="region of interest" description="Disordered" evidence="1">
    <location>
        <begin position="1152"/>
        <end position="1229"/>
    </location>
</feature>
<dbReference type="Proteomes" id="UP000602076">
    <property type="component" value="Unassembled WGS sequence"/>
</dbReference>
<evidence type="ECO:0000256" key="2">
    <source>
        <dbReference type="SAM" id="Phobius"/>
    </source>
</evidence>
<protein>
    <submittedName>
        <fullName evidence="3">InlB B-repeat-containing protein</fullName>
    </submittedName>
</protein>
<dbReference type="EMBL" id="JACXSI010000006">
    <property type="protein sequence ID" value="MBD3107401.1"/>
    <property type="molecule type" value="Genomic_DNA"/>
</dbReference>
<feature type="compositionally biased region" description="Basic and acidic residues" evidence="1">
    <location>
        <begin position="1158"/>
        <end position="1175"/>
    </location>
</feature>
<name>A0A927CTY6_9BACI</name>
<feature type="compositionally biased region" description="Basic and acidic residues" evidence="1">
    <location>
        <begin position="1207"/>
        <end position="1219"/>
    </location>
</feature>
<dbReference type="SUPFAM" id="SSF48239">
    <property type="entry name" value="Terpenoid cyclases/Protein prenyltransferases"/>
    <property type="match status" value="1"/>
</dbReference>
<proteinExistence type="predicted"/>